<dbReference type="GO" id="GO:0006325">
    <property type="term" value="P:chromatin organization"/>
    <property type="evidence" value="ECO:0007669"/>
    <property type="project" value="InterPro"/>
</dbReference>
<sequence>MSETEKPAEVLLTTAANGTSPPKNSGGETITEKTGDKENGIEKAAVGETGTHEEKDEDVKMTDATDVKIGEQDKEGNGGEVETMKGKEEEKEMTEIKDVLEAAAEENNEVAKEKNKKDHKKTGDTGGKSDGAEGKSKVGNEEKGQGFEEKGEKAGKGEESEDKGEETEEKGDGAEEKSAEFDGGRTEENEEEGTRKRRRGRRVGEKGQGKGKKVSGKTKEVLRSPTPSSIDRPVRERRTVERLVEVVEKVPSKAFLIEKGQGTPLKDIPNGTKFILCE</sequence>
<dbReference type="GO" id="GO:0003677">
    <property type="term" value="F:DNA binding"/>
    <property type="evidence" value="ECO:0007669"/>
    <property type="project" value="InterPro"/>
</dbReference>
<dbReference type="GO" id="GO:2000779">
    <property type="term" value="P:regulation of double-strand break repair"/>
    <property type="evidence" value="ECO:0007669"/>
    <property type="project" value="TreeGrafter"/>
</dbReference>
<feature type="compositionally biased region" description="Acidic residues" evidence="1">
    <location>
        <begin position="159"/>
        <end position="169"/>
    </location>
</feature>
<comment type="caution">
    <text evidence="2">The sequence shown here is derived from an EMBL/GenBank/DDBJ whole genome shotgun (WGS) entry which is preliminary data.</text>
</comment>
<feature type="compositionally biased region" description="Basic and acidic residues" evidence="1">
    <location>
        <begin position="50"/>
        <end position="100"/>
    </location>
</feature>
<keyword evidence="3" id="KW-1185">Reference proteome</keyword>
<evidence type="ECO:0000256" key="1">
    <source>
        <dbReference type="SAM" id="MobiDB-lite"/>
    </source>
</evidence>
<dbReference type="AlphaFoldDB" id="A0A843X2T9"/>
<feature type="compositionally biased region" description="Basic and acidic residues" evidence="1">
    <location>
        <begin position="30"/>
        <end position="41"/>
    </location>
</feature>
<dbReference type="PANTHER" id="PTHR13468:SF23">
    <property type="entry name" value="EXPRESSED PROTEIN"/>
    <property type="match status" value="1"/>
</dbReference>
<gene>
    <name evidence="2" type="ORF">Taro_046714</name>
</gene>
<reference evidence="2" key="1">
    <citation type="submission" date="2017-07" db="EMBL/GenBank/DDBJ databases">
        <title>Taro Niue Genome Assembly and Annotation.</title>
        <authorList>
            <person name="Atibalentja N."/>
            <person name="Keating K."/>
            <person name="Fields C.J."/>
        </authorList>
    </citation>
    <scope>NUCLEOTIDE SEQUENCE</scope>
    <source>
        <strain evidence="2">Niue_2</strain>
        <tissue evidence="2">Leaf</tissue>
    </source>
</reference>
<feature type="region of interest" description="Disordered" evidence="1">
    <location>
        <begin position="1"/>
        <end position="235"/>
    </location>
</feature>
<dbReference type="EMBL" id="NMUH01005826">
    <property type="protein sequence ID" value="MQM13788.1"/>
    <property type="molecule type" value="Genomic_DNA"/>
</dbReference>
<dbReference type="GO" id="GO:0042393">
    <property type="term" value="F:histone binding"/>
    <property type="evidence" value="ECO:0007669"/>
    <property type="project" value="TreeGrafter"/>
</dbReference>
<feature type="compositionally biased region" description="Basic and acidic residues" evidence="1">
    <location>
        <begin position="130"/>
        <end position="158"/>
    </location>
</feature>
<name>A0A843X2T9_COLES</name>
<dbReference type="PANTHER" id="PTHR13468">
    <property type="entry name" value="DEK PROTEIN"/>
    <property type="match status" value="1"/>
</dbReference>
<feature type="compositionally biased region" description="Basic and acidic residues" evidence="1">
    <location>
        <begin position="170"/>
        <end position="187"/>
    </location>
</feature>
<feature type="compositionally biased region" description="Polar residues" evidence="1">
    <location>
        <begin position="14"/>
        <end position="28"/>
    </location>
</feature>
<dbReference type="Proteomes" id="UP000652761">
    <property type="component" value="Unassembled WGS sequence"/>
</dbReference>
<accession>A0A843X2T9</accession>
<protein>
    <submittedName>
        <fullName evidence="2">Uncharacterized protein</fullName>
    </submittedName>
</protein>
<dbReference type="GO" id="GO:0005634">
    <property type="term" value="C:nucleus"/>
    <property type="evidence" value="ECO:0007669"/>
    <property type="project" value="TreeGrafter"/>
</dbReference>
<evidence type="ECO:0000313" key="3">
    <source>
        <dbReference type="Proteomes" id="UP000652761"/>
    </source>
</evidence>
<evidence type="ECO:0000313" key="2">
    <source>
        <dbReference type="EMBL" id="MQM13788.1"/>
    </source>
</evidence>
<proteinExistence type="predicted"/>
<dbReference type="InterPro" id="IPR044198">
    <property type="entry name" value="DEK"/>
</dbReference>
<organism evidence="2 3">
    <name type="scientific">Colocasia esculenta</name>
    <name type="common">Wild taro</name>
    <name type="synonym">Arum esculentum</name>
    <dbReference type="NCBI Taxonomy" id="4460"/>
    <lineage>
        <taxon>Eukaryota</taxon>
        <taxon>Viridiplantae</taxon>
        <taxon>Streptophyta</taxon>
        <taxon>Embryophyta</taxon>
        <taxon>Tracheophyta</taxon>
        <taxon>Spermatophyta</taxon>
        <taxon>Magnoliopsida</taxon>
        <taxon>Liliopsida</taxon>
        <taxon>Araceae</taxon>
        <taxon>Aroideae</taxon>
        <taxon>Colocasieae</taxon>
        <taxon>Colocasia</taxon>
    </lineage>
</organism>